<evidence type="ECO:0000256" key="6">
    <source>
        <dbReference type="SAM" id="MobiDB-lite"/>
    </source>
</evidence>
<evidence type="ECO:0008006" key="9">
    <source>
        <dbReference type="Google" id="ProtNLM"/>
    </source>
</evidence>
<sequence length="1298" mass="146734">MVTKKPKTPKGDIWLNGLIPTVSKPIPTKELINRLSALADHLSALDQASVSPEKYANIAKDLANKKLLNHQNEAVKAHTCCAIADILRINAPDAPYSDEELSRIFRSFFAQLGHAWDTNNSFYAQQSYVLTRLVEVRSIILVVDLPDAAELITLLFDTMYELAAKGFPQKLEQLAADMLAGVVAEAEIIPKNVVSTVFKSLTFTGTSLTGNASNICHPGFAFSVAVCEGNIDKMSRQVAKLFSEMLDESATPTATKTTSTNASFKTLDKIHRWSVQIWKHVPEMLGSIIGLIGDELTSDSEKIRVLATETIGEILAVSENNTSHTNIDSNLIHFFTAHKSTWSSWLKKSADVSASVRCAWATSLPAILDSPSITTEMVTDLRENIKKCLLDSSEKVRLASCKAIESLAFPIFTSKLADEELLQTLFSLLRERDEEIRTLVIRCLCYVYDNFMKSTMEDEVVDFGSLRASEVKRVEHMLRSEFPNKFIQLNYINLVSITTVVDVELFENVIPFSNNASTRCARLCHFFSTLDQKSREAFTAVLSRQKKYSSALTRFIQLSDEYHSKESGDDNKENAGDRDVNESKKITDEVLRKADKLYQWLSVMMPESFNSRACLEKLFVSNNSRHLKLISNCISSHSDYKTIKNSIKELIVSLNNQKSKKSPRGSATTAEVISTLKVLLYRASPILFNRTNISEIMKISKDSQHKFHSVANELLELVAASNPEVLRDQLSVMADLLVTDDIYNPKNPLDSILRSIHHYLKTSPTDFPDSLIFTDRLLRLAQEGSPEQAKYSVKILGHHQQKEHFLSEIVSNSLPLDPESPHFTTKLASIAEVSLIEPFAVEDHVGDINNVITEQVLKQNRRPESDAPGVEWITDDDLKLSHQSYELLNEKVLAIRYIVNRIRGLCRSETNISDAAFVKQFEKPIRLLSLIIATSGEIVKQNDKSNPTPRLYQQRLRLVAGLGILKLAKIPVLDVLIDCNILRKAGRLMYDSSKQVREKFMRTLHSCLSSFEIPERFLYLVFMMGHEPDPQLRTRADTWVKSTYQKLEKKNDTTFERTLSRLIHGIAHDEKFLSYSEGNGGDSTSSNFQALEYASKYLNMYLLNISKDSNISLLYYIASRVKQYRDATLSPKEYEVAMIPPAAIRLYRVSELCQLMIKEYADLKNYTLQTWPGKMKLPADLFSPMENFEEASKVLEKQYIEDDLQIQLRGKMKAILGRSTSRRLIGAHPTPAKKRKPNSKTPRQTKKPKKLKESTSKKVSPRRRSSRATRKVTYSYGSGSELSEEEIVSEDDYESDYD</sequence>
<dbReference type="Gene3D" id="1.25.10.10">
    <property type="entry name" value="Leucine-rich Repeat Variant"/>
    <property type="match status" value="1"/>
</dbReference>
<feature type="compositionally biased region" description="Basic residues" evidence="6">
    <location>
        <begin position="1259"/>
        <end position="1270"/>
    </location>
</feature>
<evidence type="ECO:0000256" key="5">
    <source>
        <dbReference type="ARBA" id="ARBA00023306"/>
    </source>
</evidence>
<dbReference type="InterPro" id="IPR039776">
    <property type="entry name" value="Pds5"/>
</dbReference>
<evidence type="ECO:0000256" key="1">
    <source>
        <dbReference type="ARBA" id="ARBA00004123"/>
    </source>
</evidence>
<name>A0ABX8I5Q4_9ASCO</name>
<keyword evidence="8" id="KW-1185">Reference proteome</keyword>
<evidence type="ECO:0000313" key="7">
    <source>
        <dbReference type="EMBL" id="QWU88606.1"/>
    </source>
</evidence>
<dbReference type="CDD" id="cd19953">
    <property type="entry name" value="PDS5"/>
    <property type="match status" value="1"/>
</dbReference>
<keyword evidence="4" id="KW-0539">Nucleus</keyword>
<evidence type="ECO:0000313" key="8">
    <source>
        <dbReference type="Proteomes" id="UP000825434"/>
    </source>
</evidence>
<accession>A0ABX8I5Q4</accession>
<protein>
    <recommendedName>
        <fullName evidence="9">Sister chromatid cohesion protein pds5</fullName>
    </recommendedName>
</protein>
<dbReference type="PANTHER" id="PTHR12663">
    <property type="entry name" value="ANDROGEN INDUCED INHIBITOR OF PROLIFERATION AS3 / PDS5-RELATED"/>
    <property type="match status" value="1"/>
</dbReference>
<dbReference type="SUPFAM" id="SSF48371">
    <property type="entry name" value="ARM repeat"/>
    <property type="match status" value="1"/>
</dbReference>
<keyword evidence="3" id="KW-0498">Mitosis</keyword>
<dbReference type="Pfam" id="PF20168">
    <property type="entry name" value="PDS5"/>
    <property type="match status" value="1"/>
</dbReference>
<dbReference type="InterPro" id="IPR011989">
    <property type="entry name" value="ARM-like"/>
</dbReference>
<comment type="subcellular location">
    <subcellularLocation>
        <location evidence="1">Nucleus</location>
    </subcellularLocation>
</comment>
<dbReference type="EMBL" id="CP076663">
    <property type="protein sequence ID" value="QWU88606.1"/>
    <property type="molecule type" value="Genomic_DNA"/>
</dbReference>
<dbReference type="PANTHER" id="PTHR12663:SF0">
    <property type="entry name" value="PRECOCIOUS DISSOCIATION OF SISTERS 5, ISOFORM A"/>
    <property type="match status" value="1"/>
</dbReference>
<feature type="compositionally biased region" description="Basic residues" evidence="6">
    <location>
        <begin position="1231"/>
        <end position="1250"/>
    </location>
</feature>
<gene>
    <name evidence="7" type="ORF">CA3LBN_002914</name>
</gene>
<keyword evidence="2" id="KW-0132">Cell division</keyword>
<evidence type="ECO:0000256" key="3">
    <source>
        <dbReference type="ARBA" id="ARBA00022776"/>
    </source>
</evidence>
<dbReference type="Proteomes" id="UP000825434">
    <property type="component" value="Chromosome 3"/>
</dbReference>
<keyword evidence="5" id="KW-0131">Cell cycle</keyword>
<evidence type="ECO:0000256" key="2">
    <source>
        <dbReference type="ARBA" id="ARBA00022618"/>
    </source>
</evidence>
<reference evidence="7 8" key="1">
    <citation type="submission" date="2021-06" db="EMBL/GenBank/DDBJ databases">
        <title>Candida outbreak in Lebanon.</title>
        <authorList>
            <person name="Finianos M."/>
        </authorList>
    </citation>
    <scope>NUCLEOTIDE SEQUENCE [LARGE SCALE GENOMIC DNA]</scope>
    <source>
        <strain evidence="7">CA3LBN</strain>
    </source>
</reference>
<organism evidence="7 8">
    <name type="scientific">Candidozyma haemuli</name>
    <dbReference type="NCBI Taxonomy" id="45357"/>
    <lineage>
        <taxon>Eukaryota</taxon>
        <taxon>Fungi</taxon>
        <taxon>Dikarya</taxon>
        <taxon>Ascomycota</taxon>
        <taxon>Saccharomycotina</taxon>
        <taxon>Pichiomycetes</taxon>
        <taxon>Metschnikowiaceae</taxon>
        <taxon>Candidozyma</taxon>
    </lineage>
</organism>
<proteinExistence type="predicted"/>
<evidence type="ECO:0000256" key="4">
    <source>
        <dbReference type="ARBA" id="ARBA00023242"/>
    </source>
</evidence>
<feature type="compositionally biased region" description="Acidic residues" evidence="6">
    <location>
        <begin position="1282"/>
        <end position="1298"/>
    </location>
</feature>
<feature type="region of interest" description="Disordered" evidence="6">
    <location>
        <begin position="1219"/>
        <end position="1298"/>
    </location>
</feature>
<dbReference type="InterPro" id="IPR016024">
    <property type="entry name" value="ARM-type_fold"/>
</dbReference>